<evidence type="ECO:0008006" key="2">
    <source>
        <dbReference type="Google" id="ProtNLM"/>
    </source>
</evidence>
<dbReference type="AlphaFoldDB" id="X1RCX7"/>
<protein>
    <recommendedName>
        <fullName evidence="2">Glycosyl transferase family 1 domain-containing protein</fullName>
    </recommendedName>
</protein>
<reference evidence="1" key="1">
    <citation type="journal article" date="2014" name="Front. Microbiol.">
        <title>High frequency of phylogenetically diverse reductive dehalogenase-homologous genes in deep subseafloor sedimentary metagenomes.</title>
        <authorList>
            <person name="Kawai M."/>
            <person name="Futagami T."/>
            <person name="Toyoda A."/>
            <person name="Takaki Y."/>
            <person name="Nishi S."/>
            <person name="Hori S."/>
            <person name="Arai W."/>
            <person name="Tsubouchi T."/>
            <person name="Morono Y."/>
            <person name="Uchiyama I."/>
            <person name="Ito T."/>
            <person name="Fujiyama A."/>
            <person name="Inagaki F."/>
            <person name="Takami H."/>
        </authorList>
    </citation>
    <scope>NUCLEOTIDE SEQUENCE</scope>
    <source>
        <strain evidence="1">Expedition CK06-06</strain>
    </source>
</reference>
<comment type="caution">
    <text evidence="1">The sequence shown here is derived from an EMBL/GenBank/DDBJ whole genome shotgun (WGS) entry which is preliminary data.</text>
</comment>
<name>X1RCX7_9ZZZZ</name>
<sequence>PRNHLVWLVGSLARRKPFPFLLDHTLCVTSMDYTTSAHIPSAQHIPIMLIPDEIPKLNPPDNDKIRLCHSPTNRQLKSTDVFMRAVEEVKKTHPEIELELIENKPWKESMAIKSTCHIYLDQLKIGAYGCGAVESWMMGQPVIVGLNDWVYSFHPELTEFAPKVDEKTVVERLEKLVTEGERGGLWMAGNPAADYARRVHAAENVVRRWEHLVEFVRSR</sequence>
<dbReference type="SUPFAM" id="SSF53756">
    <property type="entry name" value="UDP-Glycosyltransferase/glycogen phosphorylase"/>
    <property type="match status" value="1"/>
</dbReference>
<accession>X1RCX7</accession>
<organism evidence="1">
    <name type="scientific">marine sediment metagenome</name>
    <dbReference type="NCBI Taxonomy" id="412755"/>
    <lineage>
        <taxon>unclassified sequences</taxon>
        <taxon>metagenomes</taxon>
        <taxon>ecological metagenomes</taxon>
    </lineage>
</organism>
<dbReference type="EMBL" id="BARW01009287">
    <property type="protein sequence ID" value="GAI78592.1"/>
    <property type="molecule type" value="Genomic_DNA"/>
</dbReference>
<gene>
    <name evidence="1" type="ORF">S12H4_18736</name>
</gene>
<proteinExistence type="predicted"/>
<feature type="non-terminal residue" evidence="1">
    <location>
        <position position="1"/>
    </location>
</feature>
<evidence type="ECO:0000313" key="1">
    <source>
        <dbReference type="EMBL" id="GAI78592.1"/>
    </source>
</evidence>